<reference evidence="2" key="1">
    <citation type="journal article" date="2018" name="Front. Microbiol.">
        <title>Genome-Based Analysis Reveals the Taxonomy and Diversity of the Family Idiomarinaceae.</title>
        <authorList>
            <person name="Liu Y."/>
            <person name="Lai Q."/>
            <person name="Shao Z."/>
        </authorList>
    </citation>
    <scope>NUCLEOTIDE SEQUENCE [LARGE SCALE GENOMIC DNA]</scope>
    <source>
        <strain evidence="2">c121</strain>
    </source>
</reference>
<protein>
    <submittedName>
        <fullName evidence="1">Uncharacterized protein</fullName>
    </submittedName>
</protein>
<evidence type="ECO:0000313" key="1">
    <source>
        <dbReference type="EMBL" id="RUO73826.1"/>
    </source>
</evidence>
<dbReference type="STRING" id="1122124.GCA_000423165_01356"/>
<accession>A0A432Z7G2</accession>
<dbReference type="EMBL" id="PIQE01000001">
    <property type="protein sequence ID" value="RUO73826.1"/>
    <property type="molecule type" value="Genomic_DNA"/>
</dbReference>
<gene>
    <name evidence="1" type="ORF">CWI80_00205</name>
</gene>
<comment type="caution">
    <text evidence="1">The sequence shown here is derived from an EMBL/GenBank/DDBJ whole genome shotgun (WGS) entry which is preliminary data.</text>
</comment>
<proteinExistence type="predicted"/>
<dbReference type="AlphaFoldDB" id="A0A432Z7G2"/>
<name>A0A432Z7G2_9GAMM</name>
<evidence type="ECO:0000313" key="2">
    <source>
        <dbReference type="Proteomes" id="UP000287022"/>
    </source>
</evidence>
<dbReference type="Proteomes" id="UP000287022">
    <property type="component" value="Unassembled WGS sequence"/>
</dbReference>
<dbReference type="RefSeq" id="WP_026862294.1">
    <property type="nucleotide sequence ID" value="NZ_PIQE01000001.1"/>
</dbReference>
<organism evidence="1 2">
    <name type="scientific">Pseudidiomarina sediminum</name>
    <dbReference type="NCBI Taxonomy" id="431675"/>
    <lineage>
        <taxon>Bacteria</taxon>
        <taxon>Pseudomonadati</taxon>
        <taxon>Pseudomonadota</taxon>
        <taxon>Gammaproteobacteria</taxon>
        <taxon>Alteromonadales</taxon>
        <taxon>Idiomarinaceae</taxon>
        <taxon>Pseudidiomarina</taxon>
    </lineage>
</organism>
<sequence length="140" mass="15409">MRNYIHNLALSTTSHHVRSKTSEIFKVSTYVSLFVVLSIFSSGTSSAKTVCTTEVIKDENSPTLSPDMLDALSEAISANTFILDEPYTVITKKKGCSGEDDTQSVTQTRSDGTRTWTYTFIDEAWLLTGYKHALTASEAP</sequence>
<keyword evidence="2" id="KW-1185">Reference proteome</keyword>